<sequence>MVNTAIIKESKRTKGVTKMVGASLKRLLENDQLVVGISELSDIVGVSPRQLRYWEQKGFIRSIEADANCPRKYRLPTVIKVELIKKYLDDGFTLSKAAEKAEIRQKKMHHVRKVFSKAIKDIELIDERYTILQIGNFKEENAKMYIIHDNETDELSYKLLPVDEKADYDQLLKEF</sequence>
<name>J7CVV8_ENTFC</name>
<dbReference type="PROSITE" id="PS50937">
    <property type="entry name" value="HTH_MERR_2"/>
    <property type="match status" value="1"/>
</dbReference>
<dbReference type="PROSITE" id="PS00552">
    <property type="entry name" value="HTH_MERR_1"/>
    <property type="match status" value="1"/>
</dbReference>
<gene>
    <name evidence="3" type="ORF">HMPREF1348_01094</name>
</gene>
<proteinExistence type="predicted"/>
<dbReference type="SMART" id="SM00422">
    <property type="entry name" value="HTH_MERR"/>
    <property type="match status" value="1"/>
</dbReference>
<dbReference type="HOGENOM" id="CLU_119478_0_0_9"/>
<dbReference type="PANTHER" id="PTHR30204">
    <property type="entry name" value="REDOX-CYCLING DRUG-SENSING TRANSCRIPTIONAL ACTIVATOR SOXR"/>
    <property type="match status" value="1"/>
</dbReference>
<accession>J7CVV8</accession>
<dbReference type="Proteomes" id="UP000006403">
    <property type="component" value="Unassembled WGS sequence"/>
</dbReference>
<dbReference type="EMBL" id="AMBL01000028">
    <property type="protein sequence ID" value="EJY46085.1"/>
    <property type="molecule type" value="Genomic_DNA"/>
</dbReference>
<organism evidence="3 4">
    <name type="scientific">Enterococcus faecium 505</name>
    <dbReference type="NCBI Taxonomy" id="1134806"/>
    <lineage>
        <taxon>Bacteria</taxon>
        <taxon>Bacillati</taxon>
        <taxon>Bacillota</taxon>
        <taxon>Bacilli</taxon>
        <taxon>Lactobacillales</taxon>
        <taxon>Enterococcaceae</taxon>
        <taxon>Enterococcus</taxon>
    </lineage>
</organism>
<dbReference type="GO" id="GO:0003700">
    <property type="term" value="F:DNA-binding transcription factor activity"/>
    <property type="evidence" value="ECO:0007669"/>
    <property type="project" value="InterPro"/>
</dbReference>
<evidence type="ECO:0000313" key="4">
    <source>
        <dbReference type="Proteomes" id="UP000006403"/>
    </source>
</evidence>
<comment type="caution">
    <text evidence="3">The sequence shown here is derived from an EMBL/GenBank/DDBJ whole genome shotgun (WGS) entry which is preliminary data.</text>
</comment>
<dbReference type="Pfam" id="PF13411">
    <property type="entry name" value="MerR_1"/>
    <property type="match status" value="1"/>
</dbReference>
<dbReference type="GO" id="GO:0003677">
    <property type="term" value="F:DNA binding"/>
    <property type="evidence" value="ECO:0007669"/>
    <property type="project" value="UniProtKB-KW"/>
</dbReference>
<dbReference type="Gene3D" id="1.10.1660.10">
    <property type="match status" value="1"/>
</dbReference>
<feature type="domain" description="HTH merR-type" evidence="2">
    <location>
        <begin position="37"/>
        <end position="103"/>
    </location>
</feature>
<keyword evidence="1" id="KW-0238">DNA-binding</keyword>
<evidence type="ECO:0000256" key="1">
    <source>
        <dbReference type="ARBA" id="ARBA00023125"/>
    </source>
</evidence>
<evidence type="ECO:0000313" key="3">
    <source>
        <dbReference type="EMBL" id="EJY46085.1"/>
    </source>
</evidence>
<dbReference type="PATRIC" id="fig|1134806.3.peg.1046"/>
<reference evidence="3 4" key="1">
    <citation type="submission" date="2012-04" db="EMBL/GenBank/DDBJ databases">
        <authorList>
            <person name="Weinstock G."/>
            <person name="Sodergren E."/>
            <person name="Lobos E.A."/>
            <person name="Fulton L."/>
            <person name="Fulton R."/>
            <person name="Courtney L."/>
            <person name="Fronick C."/>
            <person name="O'Laughlin M."/>
            <person name="Godfrey J."/>
            <person name="Wilson R.M."/>
            <person name="Miner T."/>
            <person name="Farmer C."/>
            <person name="Delehaunty K."/>
            <person name="Cordes M."/>
            <person name="Minx P."/>
            <person name="Tomlinson C."/>
            <person name="Chen J."/>
            <person name="Wollam A."/>
            <person name="Pepin K.H."/>
            <person name="Bhonagiri V."/>
            <person name="Zhang X."/>
            <person name="Suruliraj S."/>
            <person name="Warren W."/>
            <person name="Mitreva M."/>
            <person name="Mardis E.R."/>
            <person name="Wilson R.K."/>
        </authorList>
    </citation>
    <scope>NUCLEOTIDE SEQUENCE [LARGE SCALE GENOMIC DNA]</scope>
    <source>
        <strain evidence="3 4">505</strain>
    </source>
</reference>
<dbReference type="InterPro" id="IPR000551">
    <property type="entry name" value="MerR-type_HTH_dom"/>
</dbReference>
<dbReference type="SUPFAM" id="SSF46955">
    <property type="entry name" value="Putative DNA-binding domain"/>
    <property type="match status" value="1"/>
</dbReference>
<evidence type="ECO:0000259" key="2">
    <source>
        <dbReference type="PROSITE" id="PS50937"/>
    </source>
</evidence>
<dbReference type="AlphaFoldDB" id="J7CVV8"/>
<dbReference type="InterPro" id="IPR047057">
    <property type="entry name" value="MerR_fam"/>
</dbReference>
<protein>
    <submittedName>
        <fullName evidence="3">Transcriptional regulator, MerR family</fullName>
    </submittedName>
</protein>
<dbReference type="InterPro" id="IPR009061">
    <property type="entry name" value="DNA-bd_dom_put_sf"/>
</dbReference>
<dbReference type="CDD" id="cd01105">
    <property type="entry name" value="HTH_GlnR-like"/>
    <property type="match status" value="1"/>
</dbReference>
<dbReference type="PANTHER" id="PTHR30204:SF15">
    <property type="entry name" value="BLL5018 PROTEIN"/>
    <property type="match status" value="1"/>
</dbReference>